<evidence type="ECO:0000313" key="4">
    <source>
        <dbReference type="EMBL" id="EEW24163.1"/>
    </source>
</evidence>
<dbReference type="Proteomes" id="UP000010121">
    <property type="component" value="Unassembled WGS sequence"/>
</dbReference>
<feature type="domain" description="Glycosyl transferase family 1" evidence="2">
    <location>
        <begin position="195"/>
        <end position="356"/>
    </location>
</feature>
<evidence type="ECO:0000259" key="3">
    <source>
        <dbReference type="Pfam" id="PF13439"/>
    </source>
</evidence>
<dbReference type="PANTHER" id="PTHR46401:SF2">
    <property type="entry name" value="GLYCOSYLTRANSFERASE WBBK-RELATED"/>
    <property type="match status" value="1"/>
</dbReference>
<dbReference type="Gene3D" id="3.40.50.2000">
    <property type="entry name" value="Glycogen Phosphorylase B"/>
    <property type="match status" value="2"/>
</dbReference>
<dbReference type="STRING" id="371731.Rsw2DRAFT_2882"/>
<keyword evidence="1 4" id="KW-0808">Transferase</keyword>
<keyword evidence="5" id="KW-1185">Reference proteome</keyword>
<dbReference type="Pfam" id="PF00534">
    <property type="entry name" value="Glycos_transf_1"/>
    <property type="match status" value="1"/>
</dbReference>
<dbReference type="AlphaFoldDB" id="C8S4A4"/>
<dbReference type="eggNOG" id="COG0438">
    <property type="taxonomic scope" value="Bacteria"/>
</dbReference>
<proteinExistence type="predicted"/>
<reference evidence="4 5" key="1">
    <citation type="submission" date="2009-08" db="EMBL/GenBank/DDBJ databases">
        <title>The draft genome of Rhodobacter sp. SW2.</title>
        <authorList>
            <consortium name="US DOE Joint Genome Institute (JGI-PGF)"/>
            <person name="Lucas S."/>
            <person name="Copeland A."/>
            <person name="Lapidus A."/>
            <person name="Glavina del Rio T."/>
            <person name="Tice H."/>
            <person name="Bruce D."/>
            <person name="Goodwin L."/>
            <person name="Pitluck S."/>
            <person name="Larimer F."/>
            <person name="Land M.L."/>
            <person name="Hauser L."/>
            <person name="Emerson D."/>
        </authorList>
    </citation>
    <scope>NUCLEOTIDE SEQUENCE [LARGE SCALE GENOMIC DNA]</scope>
    <source>
        <strain evidence="4 5">SW2</strain>
    </source>
</reference>
<accession>C8S4A4</accession>
<feature type="domain" description="Glycosyltransferase subfamily 4-like N-terminal" evidence="3">
    <location>
        <begin position="33"/>
        <end position="186"/>
    </location>
</feature>
<dbReference type="RefSeq" id="WP_008032203.1">
    <property type="nucleotide sequence ID" value="NZ_ACYY01000024.1"/>
</dbReference>
<comment type="caution">
    <text evidence="4">The sequence shown here is derived from an EMBL/GenBank/DDBJ whole genome shotgun (WGS) entry which is preliminary data.</text>
</comment>
<dbReference type="CDD" id="cd03809">
    <property type="entry name" value="GT4_MtfB-like"/>
    <property type="match status" value="1"/>
</dbReference>
<evidence type="ECO:0000313" key="5">
    <source>
        <dbReference type="Proteomes" id="UP000010121"/>
    </source>
</evidence>
<organism evidence="4 5">
    <name type="scientific">Rhodobacter ferrooxidans</name>
    <dbReference type="NCBI Taxonomy" id="371731"/>
    <lineage>
        <taxon>Bacteria</taxon>
        <taxon>Pseudomonadati</taxon>
        <taxon>Pseudomonadota</taxon>
        <taxon>Alphaproteobacteria</taxon>
        <taxon>Rhodobacterales</taxon>
        <taxon>Rhodobacter group</taxon>
        <taxon>Rhodobacter</taxon>
    </lineage>
</organism>
<evidence type="ECO:0000259" key="2">
    <source>
        <dbReference type="Pfam" id="PF00534"/>
    </source>
</evidence>
<dbReference type="InterPro" id="IPR028098">
    <property type="entry name" value="Glyco_trans_4-like_N"/>
</dbReference>
<dbReference type="SUPFAM" id="SSF53756">
    <property type="entry name" value="UDP-Glycosyltransferase/glycogen phosphorylase"/>
    <property type="match status" value="1"/>
</dbReference>
<gene>
    <name evidence="4" type="ORF">Rsw2DRAFT_2882</name>
</gene>
<evidence type="ECO:0000256" key="1">
    <source>
        <dbReference type="ARBA" id="ARBA00022679"/>
    </source>
</evidence>
<name>C8S4A4_9RHOB</name>
<dbReference type="GO" id="GO:0016757">
    <property type="term" value="F:glycosyltransferase activity"/>
    <property type="evidence" value="ECO:0007669"/>
    <property type="project" value="InterPro"/>
</dbReference>
<dbReference type="Pfam" id="PF13439">
    <property type="entry name" value="Glyco_transf_4"/>
    <property type="match status" value="1"/>
</dbReference>
<dbReference type="InterPro" id="IPR001296">
    <property type="entry name" value="Glyco_trans_1"/>
</dbReference>
<dbReference type="OrthoDB" id="9790710at2"/>
<protein>
    <submittedName>
        <fullName evidence="4">Glycosyl transferase group 1</fullName>
    </submittedName>
</protein>
<dbReference type="PANTHER" id="PTHR46401">
    <property type="entry name" value="GLYCOSYLTRANSFERASE WBBK-RELATED"/>
    <property type="match status" value="1"/>
</dbReference>
<sequence>MTGAMTGAMTSGQRLRILVNAINDNAQPRGPDRYLIALIGQLVALPTPPEIHLLHAPWQPFFDHCDLGDGGRRSVIAAPRRPAERLIWQATAFARLANALPVGLVFLPNLIWTPGLRRPSVLTAHDLLQFRRPEKFGLAKAALLRPVIRRALARATRVIAVSQFTADDIARFAPVAPDRLSVIHEGGPLVQPRPAQLNKGTDGPLFLFVGKIERTKNVGLLIRAFLASQSLAAMGARLVIVGPDGNASAEIAPLLAQAGDRVQRPGFLPDADLDQLYARCRGFVFPSTAEGFGLVVLEAMARGAPVIAAAATSLPEVVGDAGLLVPPDDAAALQAAMERLAQDADLAARLSDAGYRRLAGFSWQRAAEQTMDVMLAAAREVVH</sequence>
<dbReference type="EMBL" id="ACYY01000024">
    <property type="protein sequence ID" value="EEW24163.1"/>
    <property type="molecule type" value="Genomic_DNA"/>
</dbReference>
<dbReference type="GO" id="GO:0009103">
    <property type="term" value="P:lipopolysaccharide biosynthetic process"/>
    <property type="evidence" value="ECO:0007669"/>
    <property type="project" value="TreeGrafter"/>
</dbReference>